<dbReference type="RefSeq" id="WP_111599540.1">
    <property type="nucleotide sequence ID" value="NZ_QLLL01000008.1"/>
</dbReference>
<comment type="caution">
    <text evidence="3">The sequence shown here is derived from an EMBL/GenBank/DDBJ whole genome shotgun (WGS) entry which is preliminary data.</text>
</comment>
<dbReference type="InterPro" id="IPR023393">
    <property type="entry name" value="START-like_dom_sf"/>
</dbReference>
<evidence type="ECO:0000313" key="4">
    <source>
        <dbReference type="Proteomes" id="UP000249547"/>
    </source>
</evidence>
<accession>A0A327Q911</accession>
<dbReference type="Proteomes" id="UP000249547">
    <property type="component" value="Unassembled WGS sequence"/>
</dbReference>
<dbReference type="EMBL" id="QLLL01000008">
    <property type="protein sequence ID" value="RAJ00425.1"/>
    <property type="molecule type" value="Genomic_DNA"/>
</dbReference>
<dbReference type="SUPFAM" id="SSF55961">
    <property type="entry name" value="Bet v1-like"/>
    <property type="match status" value="1"/>
</dbReference>
<dbReference type="OrthoDB" id="287565at2"/>
<name>A0A327Q911_9BACT</name>
<dbReference type="Pfam" id="PF08327">
    <property type="entry name" value="AHSA1"/>
    <property type="match status" value="1"/>
</dbReference>
<organism evidence="3 4">
    <name type="scientific">Chitinophaga skermanii</name>
    <dbReference type="NCBI Taxonomy" id="331697"/>
    <lineage>
        <taxon>Bacteria</taxon>
        <taxon>Pseudomonadati</taxon>
        <taxon>Bacteroidota</taxon>
        <taxon>Chitinophagia</taxon>
        <taxon>Chitinophagales</taxon>
        <taxon>Chitinophagaceae</taxon>
        <taxon>Chitinophaga</taxon>
    </lineage>
</organism>
<gene>
    <name evidence="3" type="ORF">LX64_04131</name>
</gene>
<evidence type="ECO:0000313" key="3">
    <source>
        <dbReference type="EMBL" id="RAJ00425.1"/>
    </source>
</evidence>
<dbReference type="InterPro" id="IPR013538">
    <property type="entry name" value="ASHA1/2-like_C"/>
</dbReference>
<evidence type="ECO:0000259" key="2">
    <source>
        <dbReference type="Pfam" id="PF08327"/>
    </source>
</evidence>
<evidence type="ECO:0000256" key="1">
    <source>
        <dbReference type="ARBA" id="ARBA00006817"/>
    </source>
</evidence>
<proteinExistence type="inferred from homology"/>
<dbReference type="AlphaFoldDB" id="A0A327Q911"/>
<comment type="similarity">
    <text evidence="1">Belongs to the AHA1 family.</text>
</comment>
<dbReference type="Gene3D" id="3.30.530.20">
    <property type="match status" value="1"/>
</dbReference>
<feature type="domain" description="Activator of Hsp90 ATPase homologue 1/2-like C-terminal" evidence="2">
    <location>
        <begin position="24"/>
        <end position="137"/>
    </location>
</feature>
<keyword evidence="4" id="KW-1185">Reference proteome</keyword>
<dbReference type="CDD" id="cd07814">
    <property type="entry name" value="SRPBCC_CalC_Aha1-like"/>
    <property type="match status" value="1"/>
</dbReference>
<protein>
    <submittedName>
        <fullName evidence="3">Activator of Hsp90 ATPase-like protein</fullName>
    </submittedName>
</protein>
<reference evidence="3 4" key="1">
    <citation type="submission" date="2018-06" db="EMBL/GenBank/DDBJ databases">
        <title>Genomic Encyclopedia of Archaeal and Bacterial Type Strains, Phase II (KMG-II): from individual species to whole genera.</title>
        <authorList>
            <person name="Goeker M."/>
        </authorList>
    </citation>
    <scope>NUCLEOTIDE SEQUENCE [LARGE SCALE GENOMIC DNA]</scope>
    <source>
        <strain evidence="3 4">DSM 23857</strain>
    </source>
</reference>
<sequence length="145" mass="16831">MQFTHYAYDFEVNQPIEAVFNKINDVAAWWSTQLEGESKQLHDHFTVRFGETFYTIRVTTFHPYDKITWTVANSHMDGFEEADEWNGTRIHYRLHPTPTGTLVHMEHEGLIPGGVACFDICEKGWNFYLKESLVPYLSDKAGLPT</sequence>